<reference evidence="7" key="1">
    <citation type="submission" date="2023-03" db="EMBL/GenBank/DDBJ databases">
        <title>Amycolatopsis taiwanensis NBRC 103393.</title>
        <authorList>
            <person name="Ichikawa N."/>
            <person name="Sato H."/>
            <person name="Tonouchi N."/>
        </authorList>
    </citation>
    <scope>NUCLEOTIDE SEQUENCE</scope>
    <source>
        <strain evidence="7">NBRC 103393</strain>
    </source>
</reference>
<keyword evidence="3 5" id="KW-0238">DNA-binding</keyword>
<dbReference type="InterPro" id="IPR001647">
    <property type="entry name" value="HTH_TetR"/>
</dbReference>
<dbReference type="Pfam" id="PF13977">
    <property type="entry name" value="TetR_C_6"/>
    <property type="match status" value="1"/>
</dbReference>
<dbReference type="GO" id="GO:0003700">
    <property type="term" value="F:DNA-binding transcription factor activity"/>
    <property type="evidence" value="ECO:0007669"/>
    <property type="project" value="TreeGrafter"/>
</dbReference>
<accession>A0A9W6R8L6</accession>
<sequence length="219" mass="23762">MRRVWDSGHTVSTPSGNFVGMARGKKSAGARREEILAAVGELIAEQGIKGLRGADVASRLGVSPALVFYHFESLDKLIVDAFRYATERDLNRLDELLASEAGSTTQRLLSALHEYGPTGDALSWRLWIEGWAASLHHTELRAVIRVLDNRWRAVITDLIAQGVAAGEFSTADPRGAAWRITAMLDGLAVQRTALDEAVSRADVDNWTKTALAAELGVTP</sequence>
<dbReference type="InterPro" id="IPR009057">
    <property type="entry name" value="Homeodomain-like_sf"/>
</dbReference>
<dbReference type="Proteomes" id="UP001165136">
    <property type="component" value="Unassembled WGS sequence"/>
</dbReference>
<gene>
    <name evidence="7" type="ORF">Atai01_61710</name>
</gene>
<dbReference type="Gene3D" id="1.10.357.10">
    <property type="entry name" value="Tetracycline Repressor, domain 2"/>
    <property type="match status" value="1"/>
</dbReference>
<dbReference type="PRINTS" id="PR00455">
    <property type="entry name" value="HTHTETR"/>
</dbReference>
<dbReference type="InterPro" id="IPR050109">
    <property type="entry name" value="HTH-type_TetR-like_transc_reg"/>
</dbReference>
<keyword evidence="8" id="KW-1185">Reference proteome</keyword>
<evidence type="ECO:0000256" key="5">
    <source>
        <dbReference type="PROSITE-ProRule" id="PRU00335"/>
    </source>
</evidence>
<evidence type="ECO:0000256" key="3">
    <source>
        <dbReference type="ARBA" id="ARBA00023125"/>
    </source>
</evidence>
<evidence type="ECO:0000256" key="4">
    <source>
        <dbReference type="ARBA" id="ARBA00023163"/>
    </source>
</evidence>
<dbReference type="PROSITE" id="PS50977">
    <property type="entry name" value="HTH_TETR_2"/>
    <property type="match status" value="1"/>
</dbReference>
<proteinExistence type="predicted"/>
<evidence type="ECO:0000256" key="2">
    <source>
        <dbReference type="ARBA" id="ARBA00023015"/>
    </source>
</evidence>
<dbReference type="InterPro" id="IPR039538">
    <property type="entry name" value="BetI_C"/>
</dbReference>
<evidence type="ECO:0000313" key="8">
    <source>
        <dbReference type="Proteomes" id="UP001165136"/>
    </source>
</evidence>
<comment type="caution">
    <text evidence="7">The sequence shown here is derived from an EMBL/GenBank/DDBJ whole genome shotgun (WGS) entry which is preliminary data.</text>
</comment>
<organism evidence="7 8">
    <name type="scientific">Amycolatopsis taiwanensis</name>
    <dbReference type="NCBI Taxonomy" id="342230"/>
    <lineage>
        <taxon>Bacteria</taxon>
        <taxon>Bacillati</taxon>
        <taxon>Actinomycetota</taxon>
        <taxon>Actinomycetes</taxon>
        <taxon>Pseudonocardiales</taxon>
        <taxon>Pseudonocardiaceae</taxon>
        <taxon>Amycolatopsis</taxon>
    </lineage>
</organism>
<dbReference type="EMBL" id="BSTI01000017">
    <property type="protein sequence ID" value="GLY69552.1"/>
    <property type="molecule type" value="Genomic_DNA"/>
</dbReference>
<dbReference type="GO" id="GO:0000976">
    <property type="term" value="F:transcription cis-regulatory region binding"/>
    <property type="evidence" value="ECO:0007669"/>
    <property type="project" value="TreeGrafter"/>
</dbReference>
<dbReference type="SUPFAM" id="SSF48498">
    <property type="entry name" value="Tetracyclin repressor-like, C-terminal domain"/>
    <property type="match status" value="1"/>
</dbReference>
<name>A0A9W6R8L6_9PSEU</name>
<evidence type="ECO:0000259" key="6">
    <source>
        <dbReference type="PROSITE" id="PS50977"/>
    </source>
</evidence>
<keyword evidence="2" id="KW-0805">Transcription regulation</keyword>
<dbReference type="PANTHER" id="PTHR30055">
    <property type="entry name" value="HTH-TYPE TRANSCRIPTIONAL REGULATOR RUTR"/>
    <property type="match status" value="1"/>
</dbReference>
<feature type="domain" description="HTH tetR-type" evidence="6">
    <location>
        <begin position="29"/>
        <end position="89"/>
    </location>
</feature>
<evidence type="ECO:0000313" key="7">
    <source>
        <dbReference type="EMBL" id="GLY69552.1"/>
    </source>
</evidence>
<dbReference type="SUPFAM" id="SSF46689">
    <property type="entry name" value="Homeodomain-like"/>
    <property type="match status" value="1"/>
</dbReference>
<keyword evidence="1" id="KW-0678">Repressor</keyword>
<dbReference type="Pfam" id="PF00440">
    <property type="entry name" value="TetR_N"/>
    <property type="match status" value="1"/>
</dbReference>
<dbReference type="PANTHER" id="PTHR30055:SF200">
    <property type="entry name" value="HTH-TYPE TRANSCRIPTIONAL REPRESSOR BDCR"/>
    <property type="match status" value="1"/>
</dbReference>
<feature type="DNA-binding region" description="H-T-H motif" evidence="5">
    <location>
        <begin position="52"/>
        <end position="71"/>
    </location>
</feature>
<keyword evidence="4" id="KW-0804">Transcription</keyword>
<dbReference type="AlphaFoldDB" id="A0A9W6R8L6"/>
<dbReference type="InterPro" id="IPR036271">
    <property type="entry name" value="Tet_transcr_reg_TetR-rel_C_sf"/>
</dbReference>
<protein>
    <submittedName>
        <fullName evidence="7">Transcriptional regulator</fullName>
    </submittedName>
</protein>
<evidence type="ECO:0000256" key="1">
    <source>
        <dbReference type="ARBA" id="ARBA00022491"/>
    </source>
</evidence>